<organism evidence="2 3">
    <name type="scientific">Prosthecodimorpha hirschii</name>
    <dbReference type="NCBI Taxonomy" id="665126"/>
    <lineage>
        <taxon>Bacteria</taxon>
        <taxon>Pseudomonadati</taxon>
        <taxon>Pseudomonadota</taxon>
        <taxon>Alphaproteobacteria</taxon>
        <taxon>Hyphomicrobiales</taxon>
        <taxon>Ancalomicrobiaceae</taxon>
        <taxon>Prosthecodimorpha</taxon>
    </lineage>
</organism>
<feature type="transmembrane region" description="Helical" evidence="1">
    <location>
        <begin position="12"/>
        <end position="30"/>
    </location>
</feature>
<dbReference type="Proteomes" id="UP000048984">
    <property type="component" value="Unassembled WGS sequence"/>
</dbReference>
<comment type="caution">
    <text evidence="2">The sequence shown here is derived from an EMBL/GenBank/DDBJ whole genome shotgun (WGS) entry which is preliminary data.</text>
</comment>
<feature type="transmembrane region" description="Helical" evidence="1">
    <location>
        <begin position="149"/>
        <end position="170"/>
    </location>
</feature>
<dbReference type="PROSITE" id="PS50244">
    <property type="entry name" value="S5A_REDUCTASE"/>
    <property type="match status" value="1"/>
</dbReference>
<keyword evidence="3" id="KW-1185">Reference proteome</keyword>
<reference evidence="2 3" key="2">
    <citation type="submission" date="2015-10" db="EMBL/GenBank/DDBJ databases">
        <title>Draft Genome Sequence of Prosthecomicrobium hirschii ATCC 27832.</title>
        <authorList>
            <person name="Daniel J."/>
            <person name="Givan S.A."/>
            <person name="Brun Y.V."/>
            <person name="Brown P.J."/>
        </authorList>
    </citation>
    <scope>NUCLEOTIDE SEQUENCE [LARGE SCALE GENOMIC DNA]</scope>
    <source>
        <strain evidence="2 3">16</strain>
    </source>
</reference>
<keyword evidence="1" id="KW-0812">Transmembrane</keyword>
<evidence type="ECO:0000313" key="3">
    <source>
        <dbReference type="Proteomes" id="UP000048984"/>
    </source>
</evidence>
<accession>A0A0P6WEV1</accession>
<dbReference type="Gene3D" id="1.20.120.1630">
    <property type="match status" value="1"/>
</dbReference>
<dbReference type="PANTHER" id="PTHR32251">
    <property type="entry name" value="3-OXO-5-ALPHA-STEROID 4-DEHYDROGENASE"/>
    <property type="match status" value="1"/>
</dbReference>
<sequence length="275" mass="30041">MHHGQAFGWDSVLIATLLLGLVIFSVLWLIHGPRRDAGIVDWWWAGGFAATAWLEWVASGRAGGLQLFVTVAVTIWAVRLTVHLVVRHRRRGGIEDPRYAAMRARGGPNWPRTNLITVFWLQAVVQWALAAPIHAALLHPEPDPLSPAALWLASAGCALFVIGFVIEWVADAQLSADKADPARRSRLVTTGLWAWSRHPNYFGEAVLWWGLGLVGAAASGLWWVLVAPAALTVLLLKVSGIPPLEAVLATRPGWTDYAARTSAFLPRPPRPVRPG</sequence>
<reference evidence="2 3" key="1">
    <citation type="submission" date="2015-09" db="EMBL/GenBank/DDBJ databases">
        <authorList>
            <person name="Jackson K.R."/>
            <person name="Lunt B.L."/>
            <person name="Fisher J.N.B."/>
            <person name="Gardner A.V."/>
            <person name="Bailey M.E."/>
            <person name="Deus L.M."/>
            <person name="Earl A.S."/>
            <person name="Gibby P.D."/>
            <person name="Hartmann K.A."/>
            <person name="Liu J.E."/>
            <person name="Manci A.M."/>
            <person name="Nielsen D.A."/>
            <person name="Solomon M.B."/>
            <person name="Breakwell D.P."/>
            <person name="Burnett S.H."/>
            <person name="Grose J.H."/>
        </authorList>
    </citation>
    <scope>NUCLEOTIDE SEQUENCE [LARGE SCALE GENOMIC DNA]</scope>
    <source>
        <strain evidence="2 3">16</strain>
    </source>
</reference>
<dbReference type="EMBL" id="LJYW01000001">
    <property type="protein sequence ID" value="KPL54944.1"/>
    <property type="molecule type" value="Genomic_DNA"/>
</dbReference>
<name>A0A0P6WEV1_9HYPH</name>
<dbReference type="STRING" id="665126.ABB55_24200"/>
<keyword evidence="1" id="KW-0472">Membrane</keyword>
<proteinExistence type="predicted"/>
<gene>
    <name evidence="2" type="ORF">ABB55_24200</name>
</gene>
<dbReference type="PANTHER" id="PTHR32251:SF17">
    <property type="entry name" value="STEROID 5-ALPHA REDUCTASE C-TERMINAL DOMAIN-CONTAINING PROTEIN"/>
    <property type="match status" value="1"/>
</dbReference>
<evidence type="ECO:0000256" key="1">
    <source>
        <dbReference type="SAM" id="Phobius"/>
    </source>
</evidence>
<feature type="transmembrane region" description="Helical" evidence="1">
    <location>
        <begin position="206"/>
        <end position="225"/>
    </location>
</feature>
<keyword evidence="1" id="KW-1133">Transmembrane helix</keyword>
<feature type="transmembrane region" description="Helical" evidence="1">
    <location>
        <begin position="65"/>
        <end position="86"/>
    </location>
</feature>
<dbReference type="Pfam" id="PF06966">
    <property type="entry name" value="DUF1295"/>
    <property type="match status" value="1"/>
</dbReference>
<feature type="transmembrane region" description="Helical" evidence="1">
    <location>
        <begin position="115"/>
        <end position="137"/>
    </location>
</feature>
<dbReference type="AlphaFoldDB" id="A0A0P6WEV1"/>
<protein>
    <submittedName>
        <fullName evidence="2">Uncharacterized protein</fullName>
    </submittedName>
</protein>
<evidence type="ECO:0000313" key="2">
    <source>
        <dbReference type="EMBL" id="KPL54944.1"/>
    </source>
</evidence>
<dbReference type="InterPro" id="IPR010721">
    <property type="entry name" value="UstE-like"/>
</dbReference>
<dbReference type="GO" id="GO:0016020">
    <property type="term" value="C:membrane"/>
    <property type="evidence" value="ECO:0007669"/>
    <property type="project" value="TreeGrafter"/>
</dbReference>